<dbReference type="RefSeq" id="WP_101394433.1">
    <property type="nucleotide sequence ID" value="NZ_PJNE01000001.1"/>
</dbReference>
<dbReference type="Proteomes" id="UP000233781">
    <property type="component" value="Unassembled WGS sequence"/>
</dbReference>
<reference evidence="1 2" key="1">
    <citation type="submission" date="2017-12" db="EMBL/GenBank/DDBJ databases">
        <title>Sequencing the genomes of 1000 Actinobacteria strains.</title>
        <authorList>
            <person name="Klenk H.-P."/>
        </authorList>
    </citation>
    <scope>NUCLEOTIDE SEQUENCE [LARGE SCALE GENOMIC DNA]</scope>
    <source>
        <strain evidence="1 2">DSM 12806</strain>
    </source>
</reference>
<evidence type="ECO:0000313" key="1">
    <source>
        <dbReference type="EMBL" id="PKW25751.1"/>
    </source>
</evidence>
<comment type="caution">
    <text evidence="1">The sequence shown here is derived from an EMBL/GenBank/DDBJ whole genome shotgun (WGS) entry which is preliminary data.</text>
</comment>
<proteinExistence type="predicted"/>
<dbReference type="OrthoDB" id="5183895at2"/>
<protein>
    <submittedName>
        <fullName evidence="1">Uncharacterized protein</fullName>
    </submittedName>
</protein>
<gene>
    <name evidence="1" type="ORF">ATL31_0551</name>
</gene>
<organism evidence="1 2">
    <name type="scientific">Phycicoccus duodecadis</name>
    <dbReference type="NCBI Taxonomy" id="173053"/>
    <lineage>
        <taxon>Bacteria</taxon>
        <taxon>Bacillati</taxon>
        <taxon>Actinomycetota</taxon>
        <taxon>Actinomycetes</taxon>
        <taxon>Micrococcales</taxon>
        <taxon>Intrasporangiaceae</taxon>
        <taxon>Phycicoccus</taxon>
    </lineage>
</organism>
<evidence type="ECO:0000313" key="2">
    <source>
        <dbReference type="Proteomes" id="UP000233781"/>
    </source>
</evidence>
<dbReference type="EMBL" id="PJNE01000001">
    <property type="protein sequence ID" value="PKW25751.1"/>
    <property type="molecule type" value="Genomic_DNA"/>
</dbReference>
<sequence length="236" mass="25867">MAIYVNGQLLREALLRNAYTDREFCRITGMGQSVLRMMLFENAVSPGIAISDIVNCARAAGVSLDDLLTEPLPEPSTELEDDAVLLARTLTAIRKRQPTRRLAAALGWDLTHTHAVIQDLRARLEPLGLDVTIEPDVAITARGSGLAKITTELNRRRDNDDSLHHGAARTLYKIMTGNLGTRELPNDTQVQIGALANRGAIIFGESGPDRFTLSPDLRFALLDTAPSPTQRPPRPR</sequence>
<dbReference type="AlphaFoldDB" id="A0A2N3YFX1"/>
<keyword evidence="2" id="KW-1185">Reference proteome</keyword>
<name>A0A2N3YFX1_9MICO</name>
<accession>A0A2N3YFX1</accession>